<keyword evidence="2" id="KW-1185">Reference proteome</keyword>
<name>A0AA39HB97_9BILA</name>
<protein>
    <submittedName>
        <fullName evidence="1">Uncharacterized protein</fullName>
    </submittedName>
</protein>
<evidence type="ECO:0000313" key="1">
    <source>
        <dbReference type="EMBL" id="KAK0402655.1"/>
    </source>
</evidence>
<dbReference type="EMBL" id="JAUCMV010000004">
    <property type="protein sequence ID" value="KAK0402655.1"/>
    <property type="molecule type" value="Genomic_DNA"/>
</dbReference>
<dbReference type="Proteomes" id="UP001175271">
    <property type="component" value="Unassembled WGS sequence"/>
</dbReference>
<dbReference type="AlphaFoldDB" id="A0AA39HB97"/>
<gene>
    <name evidence="1" type="ORF">QR680_016458</name>
</gene>
<reference evidence="1" key="1">
    <citation type="submission" date="2023-06" db="EMBL/GenBank/DDBJ databases">
        <title>Genomic analysis of the entomopathogenic nematode Steinernema hermaphroditum.</title>
        <authorList>
            <person name="Schwarz E.M."/>
            <person name="Heppert J.K."/>
            <person name="Baniya A."/>
            <person name="Schwartz H.T."/>
            <person name="Tan C.-H."/>
            <person name="Antoshechkin I."/>
            <person name="Sternberg P.W."/>
            <person name="Goodrich-Blair H."/>
            <person name="Dillman A.R."/>
        </authorList>
    </citation>
    <scope>NUCLEOTIDE SEQUENCE</scope>
    <source>
        <strain evidence="1">PS9179</strain>
        <tissue evidence="1">Whole animal</tissue>
    </source>
</reference>
<comment type="caution">
    <text evidence="1">The sequence shown here is derived from an EMBL/GenBank/DDBJ whole genome shotgun (WGS) entry which is preliminary data.</text>
</comment>
<proteinExistence type="predicted"/>
<evidence type="ECO:0000313" key="2">
    <source>
        <dbReference type="Proteomes" id="UP001175271"/>
    </source>
</evidence>
<sequence length="258" mass="28795">MPKERLDIGAEIKFSGDRVLAIFPFNPQDGCGEALMTFEDFRKLGKGFTRIRSVTITDGGNMRNARSFRLDQKEHAQLPRLVKNDLFACPSSRLEVKSGSALLAPLLQQLKKTSFAASMSLLHSGEPTEAFLRTQINVNTNLKTLLLEGAWPDAFDRFLFELLFKPNMVEIDTRKASNSFTLNFLKGVVAKWQRKKKTAVLKGRTSATEEEMVAIVKPNGTSTCGCSSGQVHIHHSDDRGHSITMKYNGSGMFHLQMK</sequence>
<accession>A0AA39HB97</accession>
<organism evidence="1 2">
    <name type="scientific">Steinernema hermaphroditum</name>
    <dbReference type="NCBI Taxonomy" id="289476"/>
    <lineage>
        <taxon>Eukaryota</taxon>
        <taxon>Metazoa</taxon>
        <taxon>Ecdysozoa</taxon>
        <taxon>Nematoda</taxon>
        <taxon>Chromadorea</taxon>
        <taxon>Rhabditida</taxon>
        <taxon>Tylenchina</taxon>
        <taxon>Panagrolaimomorpha</taxon>
        <taxon>Strongyloidoidea</taxon>
        <taxon>Steinernematidae</taxon>
        <taxon>Steinernema</taxon>
    </lineage>
</organism>